<organism evidence="2 3">
    <name type="scientific">Catellatospora citrea</name>
    <dbReference type="NCBI Taxonomy" id="53366"/>
    <lineage>
        <taxon>Bacteria</taxon>
        <taxon>Bacillati</taxon>
        <taxon>Actinomycetota</taxon>
        <taxon>Actinomycetes</taxon>
        <taxon>Micromonosporales</taxon>
        <taxon>Micromonosporaceae</taxon>
        <taxon>Catellatospora</taxon>
    </lineage>
</organism>
<protein>
    <submittedName>
        <fullName evidence="2">Uncharacterized protein</fullName>
    </submittedName>
</protein>
<sequence>MLSGQLDLFTGQRADPPPPAAPRIRRPAAPLAPGEIRYRVFAGQRDCADCWSAQTAASKAGAAMPFRRHATCVRESAEGKTHLCAEHKAARQGGER</sequence>
<dbReference type="RefSeq" id="WP_120318299.1">
    <property type="nucleotide sequence ID" value="NZ_BONH01000085.1"/>
</dbReference>
<evidence type="ECO:0000256" key="1">
    <source>
        <dbReference type="SAM" id="MobiDB-lite"/>
    </source>
</evidence>
<feature type="region of interest" description="Disordered" evidence="1">
    <location>
        <begin position="1"/>
        <end position="28"/>
    </location>
</feature>
<keyword evidence="3" id="KW-1185">Reference proteome</keyword>
<proteinExistence type="predicted"/>
<comment type="caution">
    <text evidence="2">The sequence shown here is derived from an EMBL/GenBank/DDBJ whole genome shotgun (WGS) entry which is preliminary data.</text>
</comment>
<name>A0A8J3KHH5_9ACTN</name>
<dbReference type="EMBL" id="BONH01000085">
    <property type="protein sequence ID" value="GIG03267.1"/>
    <property type="molecule type" value="Genomic_DNA"/>
</dbReference>
<evidence type="ECO:0000313" key="2">
    <source>
        <dbReference type="EMBL" id="GIG03267.1"/>
    </source>
</evidence>
<accession>A0A8J3KHH5</accession>
<dbReference type="AlphaFoldDB" id="A0A8J3KHH5"/>
<evidence type="ECO:0000313" key="3">
    <source>
        <dbReference type="Proteomes" id="UP000659904"/>
    </source>
</evidence>
<reference evidence="2 3" key="1">
    <citation type="submission" date="2021-01" db="EMBL/GenBank/DDBJ databases">
        <title>Whole genome shotgun sequence of Catellatospora citrea NBRC 14495.</title>
        <authorList>
            <person name="Komaki H."/>
            <person name="Tamura T."/>
        </authorList>
    </citation>
    <scope>NUCLEOTIDE SEQUENCE [LARGE SCALE GENOMIC DNA]</scope>
    <source>
        <strain evidence="2 3">NBRC 14495</strain>
    </source>
</reference>
<gene>
    <name evidence="2" type="ORF">Cci01nite_83600</name>
</gene>
<dbReference type="Proteomes" id="UP000659904">
    <property type="component" value="Unassembled WGS sequence"/>
</dbReference>